<feature type="transmembrane region" description="Helical" evidence="6">
    <location>
        <begin position="121"/>
        <end position="138"/>
    </location>
</feature>
<dbReference type="PANTHER" id="PTHR30341">
    <property type="entry name" value="SODIUM ION/PROTON ANTIPORTER NHAA-RELATED"/>
    <property type="match status" value="1"/>
</dbReference>
<feature type="transmembrane region" description="Helical" evidence="6">
    <location>
        <begin position="322"/>
        <end position="344"/>
    </location>
</feature>
<evidence type="ECO:0000256" key="4">
    <source>
        <dbReference type="ARBA" id="ARBA00022989"/>
    </source>
</evidence>
<keyword evidence="6" id="KW-0406">Ion transport</keyword>
<feature type="transmembrane region" description="Helical" evidence="6">
    <location>
        <begin position="147"/>
        <end position="168"/>
    </location>
</feature>
<keyword evidence="3 6" id="KW-0812">Transmembrane</keyword>
<evidence type="ECO:0000313" key="7">
    <source>
        <dbReference type="EMBL" id="GGP02356.1"/>
    </source>
</evidence>
<feature type="transmembrane region" description="Helical" evidence="6">
    <location>
        <begin position="174"/>
        <end position="195"/>
    </location>
</feature>
<evidence type="ECO:0000256" key="5">
    <source>
        <dbReference type="ARBA" id="ARBA00023136"/>
    </source>
</evidence>
<dbReference type="InterPro" id="IPR023171">
    <property type="entry name" value="Na/H_antiporter_dom_sf"/>
</dbReference>
<feature type="transmembrane region" description="Helical" evidence="6">
    <location>
        <begin position="252"/>
        <end position="270"/>
    </location>
</feature>
<reference evidence="8" key="1">
    <citation type="journal article" date="2019" name="Int. J. Syst. Evol. Microbiol.">
        <title>The Global Catalogue of Microorganisms (GCM) 10K type strain sequencing project: providing services to taxonomists for standard genome sequencing and annotation.</title>
        <authorList>
            <consortium name="The Broad Institute Genomics Platform"/>
            <consortium name="The Broad Institute Genome Sequencing Center for Infectious Disease"/>
            <person name="Wu L."/>
            <person name="Ma J."/>
        </authorList>
    </citation>
    <scope>NUCLEOTIDE SEQUENCE [LARGE SCALE GENOMIC DNA]</scope>
    <source>
        <strain evidence="8">CGMCC 1.7656</strain>
    </source>
</reference>
<feature type="transmembrane region" description="Helical" evidence="6">
    <location>
        <begin position="20"/>
        <end position="36"/>
    </location>
</feature>
<feature type="transmembrane region" description="Helical" evidence="6">
    <location>
        <begin position="356"/>
        <end position="373"/>
    </location>
</feature>
<dbReference type="RefSeq" id="WP_188616635.1">
    <property type="nucleotide sequence ID" value="NZ_BMLV01000001.1"/>
</dbReference>
<evidence type="ECO:0000313" key="8">
    <source>
        <dbReference type="Proteomes" id="UP000620064"/>
    </source>
</evidence>
<sequence>MIITNYFKKFFQIAQSSGNLLIICVILSLMIANSSLGSSFQELLDYQLGSYSISLWINDGLMTIFFLLVGLEIKREILEGELSSFKNATLPIFAALGGMLVPAAIFYFFNQGSKYENGWGIPMATDIAFSLAIISMLGKRVPVSVKIFLTALAIVDDLGAIVVIAIFYTEKLETNYLLLCGLVMLILVALNFFKVKRHIFYLIPGVFLWYFMHHSGIHATIAGVLLAFTIPTNDSDTEISPLEKLEEKLHTPVNYFIMPIFALANTNIKFHDGMVDGLFTNFGYGIILGLVLGKVIGINLFSFIAIKLNLSDLPNNSKWSQMIGAGLLAGIGFTMSIFIALLSYKNDIEIQDEAKFAILVASALSGFMGYFLLKAISDKYDSLEHD</sequence>
<evidence type="ECO:0000256" key="3">
    <source>
        <dbReference type="ARBA" id="ARBA00022692"/>
    </source>
</evidence>
<dbReference type="EMBL" id="BMLV01000001">
    <property type="protein sequence ID" value="GGP02356.1"/>
    <property type="molecule type" value="Genomic_DNA"/>
</dbReference>
<organism evidence="7 8">
    <name type="scientific">Cloacibacterium rupense</name>
    <dbReference type="NCBI Taxonomy" id="517423"/>
    <lineage>
        <taxon>Bacteria</taxon>
        <taxon>Pseudomonadati</taxon>
        <taxon>Bacteroidota</taxon>
        <taxon>Flavobacteriia</taxon>
        <taxon>Flavobacteriales</taxon>
        <taxon>Weeksellaceae</taxon>
    </lineage>
</organism>
<feature type="transmembrane region" description="Helical" evidence="6">
    <location>
        <begin position="207"/>
        <end position="232"/>
    </location>
</feature>
<proteinExistence type="inferred from homology"/>
<evidence type="ECO:0000256" key="2">
    <source>
        <dbReference type="ARBA" id="ARBA00022475"/>
    </source>
</evidence>
<feature type="transmembrane region" description="Helical" evidence="6">
    <location>
        <begin position="282"/>
        <end position="306"/>
    </location>
</feature>
<evidence type="ECO:0000256" key="1">
    <source>
        <dbReference type="ARBA" id="ARBA00004429"/>
    </source>
</evidence>
<dbReference type="NCBIfam" id="NF007111">
    <property type="entry name" value="PRK09560.1"/>
    <property type="match status" value="1"/>
</dbReference>
<comment type="subcellular location">
    <subcellularLocation>
        <location evidence="1">Cell inner membrane</location>
        <topology evidence="1">Multi-pass membrane protein</topology>
    </subcellularLocation>
    <subcellularLocation>
        <location evidence="6">Cell membrane</location>
        <topology evidence="6">Multi-pass membrane protein</topology>
    </subcellularLocation>
</comment>
<comment type="caution">
    <text evidence="7">The sequence shown here is derived from an EMBL/GenBank/DDBJ whole genome shotgun (WGS) entry which is preliminary data.</text>
</comment>
<dbReference type="Pfam" id="PF06965">
    <property type="entry name" value="Na_H_antiport_1"/>
    <property type="match status" value="1"/>
</dbReference>
<dbReference type="PANTHER" id="PTHR30341:SF0">
    <property type="entry name" value="NA(+)_H(+) ANTIPORTER NHAA"/>
    <property type="match status" value="1"/>
</dbReference>
<dbReference type="NCBIfam" id="TIGR00773">
    <property type="entry name" value="NhaA"/>
    <property type="match status" value="1"/>
</dbReference>
<dbReference type="HAMAP" id="MF_01844">
    <property type="entry name" value="NhaA"/>
    <property type="match status" value="1"/>
</dbReference>
<feature type="transmembrane region" description="Helical" evidence="6">
    <location>
        <begin position="48"/>
        <end position="69"/>
    </location>
</feature>
<evidence type="ECO:0000256" key="6">
    <source>
        <dbReference type="HAMAP-Rule" id="MF_01844"/>
    </source>
</evidence>
<dbReference type="InterPro" id="IPR004670">
    <property type="entry name" value="NhaA"/>
</dbReference>
<keyword evidence="6" id="KW-0050">Antiport</keyword>
<keyword evidence="6" id="KW-0813">Transport</keyword>
<name>A0ABQ2NHM8_9FLAO</name>
<keyword evidence="4 6" id="KW-1133">Transmembrane helix</keyword>
<gene>
    <name evidence="6 7" type="primary">nhaA</name>
    <name evidence="7" type="ORF">GCM10010992_06410</name>
</gene>
<keyword evidence="5 6" id="KW-0472">Membrane</keyword>
<protein>
    <recommendedName>
        <fullName evidence="6">Na(+)/H(+) antiporter NhaA</fullName>
    </recommendedName>
    <alternativeName>
        <fullName evidence="6">Sodium/proton antiporter NhaA</fullName>
    </alternativeName>
</protein>
<comment type="function">
    <text evidence="6">Na(+)/H(+) antiporter that extrudes sodium in exchange for external protons.</text>
</comment>
<keyword evidence="6" id="KW-0739">Sodium transport</keyword>
<feature type="transmembrane region" description="Helical" evidence="6">
    <location>
        <begin position="90"/>
        <end position="109"/>
    </location>
</feature>
<keyword evidence="8" id="KW-1185">Reference proteome</keyword>
<comment type="catalytic activity">
    <reaction evidence="6">
        <text>Na(+)(in) + 2 H(+)(out) = Na(+)(out) + 2 H(+)(in)</text>
        <dbReference type="Rhea" id="RHEA:29251"/>
        <dbReference type="ChEBI" id="CHEBI:15378"/>
        <dbReference type="ChEBI" id="CHEBI:29101"/>
    </reaction>
</comment>
<accession>A0ABQ2NHM8</accession>
<dbReference type="NCBIfam" id="NF007112">
    <property type="entry name" value="PRK09561.1"/>
    <property type="match status" value="1"/>
</dbReference>
<dbReference type="Gene3D" id="1.20.1530.10">
    <property type="entry name" value="Na+/H+ antiporter like domain"/>
    <property type="match status" value="1"/>
</dbReference>
<keyword evidence="2 6" id="KW-1003">Cell membrane</keyword>
<keyword evidence="6" id="KW-0915">Sodium</keyword>
<comment type="similarity">
    <text evidence="6">Belongs to the NhaA Na(+)/H(+) (TC 2.A.33) antiporter family.</text>
</comment>
<dbReference type="Proteomes" id="UP000620064">
    <property type="component" value="Unassembled WGS sequence"/>
</dbReference>